<evidence type="ECO:0000259" key="1">
    <source>
        <dbReference type="Pfam" id="PF02350"/>
    </source>
</evidence>
<feature type="domain" description="UDP-N-acetylglucosamine 2-epimerase" evidence="1">
    <location>
        <begin position="23"/>
        <end position="369"/>
    </location>
</feature>
<dbReference type="InterPro" id="IPR020004">
    <property type="entry name" value="UDP-GlcNAc_Epase"/>
</dbReference>
<dbReference type="KEGG" id="fer:FNB15_03015"/>
<dbReference type="RefSeq" id="WP_144067290.1">
    <property type="nucleotide sequence ID" value="NZ_CP041636.1"/>
</dbReference>
<dbReference type="SUPFAM" id="SSF53756">
    <property type="entry name" value="UDP-Glycosyltransferase/glycogen phosphorylase"/>
    <property type="match status" value="1"/>
</dbReference>
<evidence type="ECO:0000313" key="3">
    <source>
        <dbReference type="Proteomes" id="UP000317496"/>
    </source>
</evidence>
<reference evidence="2 3" key="1">
    <citation type="submission" date="2019-07" db="EMBL/GenBank/DDBJ databases">
        <title>Genome sequencing for Ferrovibrio sp. K5.</title>
        <authorList>
            <person name="Park S.-J."/>
        </authorList>
    </citation>
    <scope>NUCLEOTIDE SEQUENCE [LARGE SCALE GENOMIC DNA]</scope>
    <source>
        <strain evidence="2 3">K5</strain>
    </source>
</reference>
<accession>A0A516GXP6</accession>
<name>A0A516GXP6_9PROT</name>
<dbReference type="PANTHER" id="PTHR43174">
    <property type="entry name" value="UDP-N-ACETYLGLUCOSAMINE 2-EPIMERASE"/>
    <property type="match status" value="1"/>
</dbReference>
<proteinExistence type="predicted"/>
<dbReference type="OrthoDB" id="9803238at2"/>
<sequence length="384" mass="42283">MRKVCIVVNSRANYARIKSVLTAVREHPDLQLQLVVGASALLERFGRVIDLIRADGFREEAVVYMALEGDTTANMVKSTALGMIELSSLFMHITPDIVLTVADRYETLATAVTASYMNIPLAHTQGGETTGSIDESVRHAITKLAHIHFPATDKARENLIRMGEDPATIYMTGCPALDLVTGMKDRSIDQTFWARNAGVGYQNGWSEPYIVVLQHPVTTENTEANKQIDETLHAVRALGMRTIWMWPNIDAGSDAISKRLRVFHENQGGEKVTFYKNFSSEDFIRLIDNSVCMIGNSSSALREGSLLGVPVVNVGSRQQTREHGANVMHADYNAVAIEAAARAQITHGKYVPDELFGDGTAGRQIADILATCKISVQKRLHYPN</sequence>
<keyword evidence="2" id="KW-0378">Hydrolase</keyword>
<dbReference type="InterPro" id="IPR029767">
    <property type="entry name" value="WecB-like"/>
</dbReference>
<gene>
    <name evidence="2" type="primary">neuC</name>
    <name evidence="2" type="ORF">FNB15_03015</name>
</gene>
<keyword evidence="3" id="KW-1185">Reference proteome</keyword>
<dbReference type="AlphaFoldDB" id="A0A516GXP6"/>
<dbReference type="Gene3D" id="3.40.50.2000">
    <property type="entry name" value="Glycogen Phosphorylase B"/>
    <property type="match status" value="2"/>
</dbReference>
<protein>
    <submittedName>
        <fullName evidence="2">UDP-N-acetylglucosamine 2-epimerase (Hydrolyzing)</fullName>
        <ecNumber evidence="2">3.2.1.183</ecNumber>
    </submittedName>
</protein>
<dbReference type="PANTHER" id="PTHR43174:SF3">
    <property type="entry name" value="UDP-N-ACETYLGLUCOSAMINE 2-EPIMERASE"/>
    <property type="match status" value="1"/>
</dbReference>
<dbReference type="GO" id="GO:0006047">
    <property type="term" value="P:UDP-N-acetylglucosamine metabolic process"/>
    <property type="evidence" value="ECO:0007669"/>
    <property type="project" value="InterPro"/>
</dbReference>
<evidence type="ECO:0000313" key="2">
    <source>
        <dbReference type="EMBL" id="QDO96309.1"/>
    </source>
</evidence>
<keyword evidence="2" id="KW-0326">Glycosidase</keyword>
<dbReference type="Pfam" id="PF02350">
    <property type="entry name" value="Epimerase_2"/>
    <property type="match status" value="1"/>
</dbReference>
<dbReference type="Proteomes" id="UP000317496">
    <property type="component" value="Chromosome"/>
</dbReference>
<dbReference type="EMBL" id="CP041636">
    <property type="protein sequence ID" value="QDO96309.1"/>
    <property type="molecule type" value="Genomic_DNA"/>
</dbReference>
<dbReference type="EC" id="3.2.1.183" evidence="2"/>
<organism evidence="2 3">
    <name type="scientific">Ferrovibrio terrae</name>
    <dbReference type="NCBI Taxonomy" id="2594003"/>
    <lineage>
        <taxon>Bacteria</taxon>
        <taxon>Pseudomonadati</taxon>
        <taxon>Pseudomonadota</taxon>
        <taxon>Alphaproteobacteria</taxon>
        <taxon>Rhodospirillales</taxon>
        <taxon>Rhodospirillaceae</taxon>
        <taxon>Ferrovibrio</taxon>
    </lineage>
</organism>
<dbReference type="GO" id="GO:0004553">
    <property type="term" value="F:hydrolase activity, hydrolyzing O-glycosyl compounds"/>
    <property type="evidence" value="ECO:0007669"/>
    <property type="project" value="InterPro"/>
</dbReference>
<dbReference type="InterPro" id="IPR003331">
    <property type="entry name" value="UDP_GlcNAc_Epimerase_2_dom"/>
</dbReference>
<dbReference type="NCBIfam" id="TIGR03568">
    <property type="entry name" value="NeuC_NnaA"/>
    <property type="match status" value="1"/>
</dbReference>